<name>A0ABX4SL45_9GAMM</name>
<keyword evidence="2" id="KW-1185">Reference proteome</keyword>
<reference evidence="2" key="1">
    <citation type="submission" date="2017-12" db="EMBL/GenBank/DDBJ databases">
        <title>The genome sequence of Pantoea sp. 596.</title>
        <authorList>
            <person name="Gao J."/>
            <person name="Mao X."/>
            <person name="Sun J."/>
        </authorList>
    </citation>
    <scope>NUCLEOTIDE SEQUENCE [LARGE SCALE GENOMIC DNA]</scope>
    <source>
        <strain evidence="2">596</strain>
    </source>
</reference>
<organism evidence="1 2">
    <name type="scientific">Pantoea endophytica</name>
    <dbReference type="NCBI Taxonomy" id="92488"/>
    <lineage>
        <taxon>Bacteria</taxon>
        <taxon>Pseudomonadati</taxon>
        <taxon>Pseudomonadota</taxon>
        <taxon>Gammaproteobacteria</taxon>
        <taxon>Enterobacterales</taxon>
        <taxon>Erwiniaceae</taxon>
        <taxon>Pantoea</taxon>
    </lineage>
</organism>
<evidence type="ECO:0000313" key="1">
    <source>
        <dbReference type="EMBL" id="PLR20404.1"/>
    </source>
</evidence>
<gene>
    <name evidence="1" type="ORF">PZBJ_20345</name>
</gene>
<comment type="caution">
    <text evidence="1">The sequence shown here is derived from an EMBL/GenBank/DDBJ whole genome shotgun (WGS) entry which is preliminary data.</text>
</comment>
<protein>
    <submittedName>
        <fullName evidence="1">Uncharacterized protein</fullName>
    </submittedName>
</protein>
<proteinExistence type="predicted"/>
<dbReference type="RefSeq" id="WP_101764002.1">
    <property type="nucleotide sequence ID" value="NZ_PJRT01000032.1"/>
</dbReference>
<accession>A0ABX4SL45</accession>
<dbReference type="EMBL" id="PJRT01000032">
    <property type="protein sequence ID" value="PLR20404.1"/>
    <property type="molecule type" value="Genomic_DNA"/>
</dbReference>
<evidence type="ECO:0000313" key="2">
    <source>
        <dbReference type="Proteomes" id="UP000234296"/>
    </source>
</evidence>
<dbReference type="Proteomes" id="UP000234296">
    <property type="component" value="Unassembled WGS sequence"/>
</dbReference>
<sequence length="79" mass="8447">MNPLKWLLTKAEPSTRENTVSDITASDPVAAEAQEAAPVVAVKTGVKDFEAAFTFVEQGVNQLGIAAKDELKALAQKYL</sequence>